<gene>
    <name evidence="1" type="ORF">C5L14_23225</name>
</gene>
<dbReference type="AlphaFoldDB" id="A0A2S9Q7P2"/>
<evidence type="ECO:0000313" key="2">
    <source>
        <dbReference type="Proteomes" id="UP000237682"/>
    </source>
</evidence>
<keyword evidence="2" id="KW-1185">Reference proteome</keyword>
<name>A0A2S9Q7P2_9HYPH</name>
<dbReference type="RefSeq" id="WP_105864444.1">
    <property type="nucleotide sequence ID" value="NZ_PUEJ01000009.1"/>
</dbReference>
<organism evidence="1 2">
    <name type="scientific">Labrys okinawensis</name>
    <dbReference type="NCBI Taxonomy" id="346911"/>
    <lineage>
        <taxon>Bacteria</taxon>
        <taxon>Pseudomonadati</taxon>
        <taxon>Pseudomonadota</taxon>
        <taxon>Alphaproteobacteria</taxon>
        <taxon>Hyphomicrobiales</taxon>
        <taxon>Xanthobacteraceae</taxon>
        <taxon>Labrys</taxon>
    </lineage>
</organism>
<accession>A0A2S9Q7P2</accession>
<sequence>MPTISIPPYPANLADGTNVHVVGITLDGTVPQFIIMRPGENGSVRPDTTYEVFGVSLDDEPESVDG</sequence>
<reference evidence="1 2" key="1">
    <citation type="submission" date="2018-02" db="EMBL/GenBank/DDBJ databases">
        <title>Whole genome sequencing of endophytic bacterium.</title>
        <authorList>
            <person name="Eedara R."/>
            <person name="Podile A.R."/>
        </authorList>
    </citation>
    <scope>NUCLEOTIDE SEQUENCE [LARGE SCALE GENOMIC DNA]</scope>
    <source>
        <strain evidence="1 2">RP1T</strain>
    </source>
</reference>
<protein>
    <submittedName>
        <fullName evidence="1">Uncharacterized protein</fullName>
    </submittedName>
</protein>
<proteinExistence type="predicted"/>
<dbReference type="Proteomes" id="UP000237682">
    <property type="component" value="Unassembled WGS sequence"/>
</dbReference>
<comment type="caution">
    <text evidence="1">The sequence shown here is derived from an EMBL/GenBank/DDBJ whole genome shotgun (WGS) entry which is preliminary data.</text>
</comment>
<dbReference type="EMBL" id="PUEJ01000009">
    <property type="protein sequence ID" value="PRH85355.1"/>
    <property type="molecule type" value="Genomic_DNA"/>
</dbReference>
<evidence type="ECO:0000313" key="1">
    <source>
        <dbReference type="EMBL" id="PRH85355.1"/>
    </source>
</evidence>